<keyword evidence="1" id="KW-0805">Transcription regulation</keyword>
<comment type="caution">
    <text evidence="5">The sequence shown here is derived from an EMBL/GenBank/DDBJ whole genome shotgun (WGS) entry which is preliminary data.</text>
</comment>
<dbReference type="InterPro" id="IPR011006">
    <property type="entry name" value="CheY-like_superfamily"/>
</dbReference>
<evidence type="ECO:0000256" key="3">
    <source>
        <dbReference type="ARBA" id="ARBA00023163"/>
    </source>
</evidence>
<sequence length="138" mass="15149">MKIRVLLSDDHRIVREALRSLLDKDPDITVVGEAEDGRSAVELTRKTKPDVVVMDVVMQGMNGIEATRHITQEMPDVKVLALSMHTDSGFVGKMKEAGAKGYLLKDCASQELSGAIRTVFANQTYLSPSLAYMGVVNR</sequence>
<evidence type="ECO:0000313" key="5">
    <source>
        <dbReference type="EMBL" id="KKL77351.1"/>
    </source>
</evidence>
<evidence type="ECO:0000256" key="1">
    <source>
        <dbReference type="ARBA" id="ARBA00023015"/>
    </source>
</evidence>
<dbReference type="CDD" id="cd17535">
    <property type="entry name" value="REC_NarL-like"/>
    <property type="match status" value="1"/>
</dbReference>
<dbReference type="GO" id="GO:0003677">
    <property type="term" value="F:DNA binding"/>
    <property type="evidence" value="ECO:0007669"/>
    <property type="project" value="UniProtKB-KW"/>
</dbReference>
<proteinExistence type="predicted"/>
<dbReference type="InterPro" id="IPR039420">
    <property type="entry name" value="WalR-like"/>
</dbReference>
<dbReference type="InterPro" id="IPR058245">
    <property type="entry name" value="NreC/VraR/RcsB-like_REC"/>
</dbReference>
<dbReference type="SUPFAM" id="SSF52172">
    <property type="entry name" value="CheY-like"/>
    <property type="match status" value="1"/>
</dbReference>
<evidence type="ECO:0000256" key="2">
    <source>
        <dbReference type="ARBA" id="ARBA00023125"/>
    </source>
</evidence>
<accession>A0A0F9FFZ2</accession>
<dbReference type="PANTHER" id="PTHR43214:SF41">
    <property type="entry name" value="NITRATE_NITRITE RESPONSE REGULATOR PROTEIN NARP"/>
    <property type="match status" value="1"/>
</dbReference>
<dbReference type="Pfam" id="PF00072">
    <property type="entry name" value="Response_reg"/>
    <property type="match status" value="1"/>
</dbReference>
<dbReference type="GO" id="GO:0000160">
    <property type="term" value="P:phosphorelay signal transduction system"/>
    <property type="evidence" value="ECO:0007669"/>
    <property type="project" value="InterPro"/>
</dbReference>
<feature type="domain" description="Response regulatory" evidence="4">
    <location>
        <begin position="4"/>
        <end position="120"/>
    </location>
</feature>
<keyword evidence="3" id="KW-0804">Transcription</keyword>
<dbReference type="AlphaFoldDB" id="A0A0F9FFZ2"/>
<dbReference type="PANTHER" id="PTHR43214">
    <property type="entry name" value="TWO-COMPONENT RESPONSE REGULATOR"/>
    <property type="match status" value="1"/>
</dbReference>
<dbReference type="SMART" id="SM00448">
    <property type="entry name" value="REC"/>
    <property type="match status" value="1"/>
</dbReference>
<dbReference type="EMBL" id="LAZR01023775">
    <property type="protein sequence ID" value="KKL77351.1"/>
    <property type="molecule type" value="Genomic_DNA"/>
</dbReference>
<dbReference type="InterPro" id="IPR001789">
    <property type="entry name" value="Sig_transdc_resp-reg_receiver"/>
</dbReference>
<dbReference type="Gene3D" id="3.40.50.2300">
    <property type="match status" value="1"/>
</dbReference>
<protein>
    <recommendedName>
        <fullName evidence="4">Response regulatory domain-containing protein</fullName>
    </recommendedName>
</protein>
<gene>
    <name evidence="5" type="ORF">LCGC14_2035760</name>
</gene>
<name>A0A0F9FFZ2_9ZZZZ</name>
<evidence type="ECO:0000259" key="4">
    <source>
        <dbReference type="PROSITE" id="PS50110"/>
    </source>
</evidence>
<reference evidence="5" key="1">
    <citation type="journal article" date="2015" name="Nature">
        <title>Complex archaea that bridge the gap between prokaryotes and eukaryotes.</title>
        <authorList>
            <person name="Spang A."/>
            <person name="Saw J.H."/>
            <person name="Jorgensen S.L."/>
            <person name="Zaremba-Niedzwiedzka K."/>
            <person name="Martijn J."/>
            <person name="Lind A.E."/>
            <person name="van Eijk R."/>
            <person name="Schleper C."/>
            <person name="Guy L."/>
            <person name="Ettema T.J."/>
        </authorList>
    </citation>
    <scope>NUCLEOTIDE SEQUENCE</scope>
</reference>
<dbReference type="PROSITE" id="PS50110">
    <property type="entry name" value="RESPONSE_REGULATORY"/>
    <property type="match status" value="1"/>
</dbReference>
<organism evidence="5">
    <name type="scientific">marine sediment metagenome</name>
    <dbReference type="NCBI Taxonomy" id="412755"/>
    <lineage>
        <taxon>unclassified sequences</taxon>
        <taxon>metagenomes</taxon>
        <taxon>ecological metagenomes</taxon>
    </lineage>
</organism>
<keyword evidence="2" id="KW-0238">DNA-binding</keyword>